<keyword evidence="1" id="KW-0472">Membrane</keyword>
<keyword evidence="1" id="KW-0812">Transmembrane</keyword>
<evidence type="ECO:0000313" key="3">
    <source>
        <dbReference type="Proteomes" id="UP001327560"/>
    </source>
</evidence>
<keyword evidence="3" id="KW-1185">Reference proteome</keyword>
<gene>
    <name evidence="2" type="ORF">Cni_G18715</name>
</gene>
<evidence type="ECO:0000313" key="2">
    <source>
        <dbReference type="EMBL" id="WOL09961.1"/>
    </source>
</evidence>
<dbReference type="AlphaFoldDB" id="A0AAQ3QHU7"/>
<keyword evidence="1" id="KW-1133">Transmembrane helix</keyword>
<proteinExistence type="predicted"/>
<feature type="transmembrane region" description="Helical" evidence="1">
    <location>
        <begin position="266"/>
        <end position="283"/>
    </location>
</feature>
<reference evidence="2 3" key="1">
    <citation type="submission" date="2023-10" db="EMBL/GenBank/DDBJ databases">
        <title>Chromosome-scale genome assembly provides insights into flower coloration mechanisms of Canna indica.</title>
        <authorList>
            <person name="Li C."/>
        </authorList>
    </citation>
    <scope>NUCLEOTIDE SEQUENCE [LARGE SCALE GENOMIC DNA]</scope>
    <source>
        <tissue evidence="2">Flower</tissue>
    </source>
</reference>
<dbReference type="Proteomes" id="UP001327560">
    <property type="component" value="Chromosome 6"/>
</dbReference>
<sequence>MHSIESLFFKCTRWQLEETTDLINCPYHYFCDSGYQGDYPPAVDYLVVLFAAFSFLSAAAFTLLEFSRRPGSSTELAVNGRLKRRHLIPSGPISLPLVVLILGNGHRINTIFPLSRFGPALLQLVYVSALAFRNRAETDIVYGVLEASTVSGILHASLHLDTIILPYYTGLEALRRSTFSGVCTSCVCRREELVVGGSQSAYRGWSITTVLISSALCSRMACRILGEQWLSLCIRCSLEGMSWVLIAKDSLALMRGVPEGSLLDLVVYAALSALIFLNFLRMVRNLSDLIAEKHQIEKNVMLRYSDEEMP</sequence>
<organism evidence="2 3">
    <name type="scientific">Canna indica</name>
    <name type="common">Indian-shot</name>
    <dbReference type="NCBI Taxonomy" id="4628"/>
    <lineage>
        <taxon>Eukaryota</taxon>
        <taxon>Viridiplantae</taxon>
        <taxon>Streptophyta</taxon>
        <taxon>Embryophyta</taxon>
        <taxon>Tracheophyta</taxon>
        <taxon>Spermatophyta</taxon>
        <taxon>Magnoliopsida</taxon>
        <taxon>Liliopsida</taxon>
        <taxon>Zingiberales</taxon>
        <taxon>Cannaceae</taxon>
        <taxon>Canna</taxon>
    </lineage>
</organism>
<dbReference type="EMBL" id="CP136895">
    <property type="protein sequence ID" value="WOL09961.1"/>
    <property type="molecule type" value="Genomic_DNA"/>
</dbReference>
<feature type="transmembrane region" description="Helical" evidence="1">
    <location>
        <begin position="45"/>
        <end position="66"/>
    </location>
</feature>
<evidence type="ECO:0000256" key="1">
    <source>
        <dbReference type="SAM" id="Phobius"/>
    </source>
</evidence>
<accession>A0AAQ3QHU7</accession>
<dbReference type="PANTHER" id="PTHR37726">
    <property type="entry name" value="TRANSMEMBRANE PROTEIN"/>
    <property type="match status" value="1"/>
</dbReference>
<protein>
    <submittedName>
        <fullName evidence="2">Uncharacterized protein</fullName>
    </submittedName>
</protein>
<feature type="transmembrane region" description="Helical" evidence="1">
    <location>
        <begin position="87"/>
        <end position="105"/>
    </location>
</feature>
<name>A0AAQ3QHU7_9LILI</name>
<dbReference type="PANTHER" id="PTHR37726:SF1">
    <property type="entry name" value="TRANSMEMBRANE PROTEIN"/>
    <property type="match status" value="1"/>
</dbReference>